<dbReference type="RefSeq" id="WP_092475401.1">
    <property type="nucleotide sequence ID" value="NZ_FOOX01000025.1"/>
</dbReference>
<evidence type="ECO:0000256" key="2">
    <source>
        <dbReference type="ARBA" id="ARBA00022475"/>
    </source>
</evidence>
<keyword evidence="2" id="KW-1003">Cell membrane</keyword>
<proteinExistence type="predicted"/>
<evidence type="ECO:0000313" key="8">
    <source>
        <dbReference type="EMBL" id="SFH33936.1"/>
    </source>
</evidence>
<dbReference type="STRING" id="341036.SAMN05660649_04805"/>
<dbReference type="AlphaFoldDB" id="A0A1I2Z8U8"/>
<feature type="transmembrane region" description="Helical" evidence="6">
    <location>
        <begin position="73"/>
        <end position="93"/>
    </location>
</feature>
<dbReference type="Proteomes" id="UP000199337">
    <property type="component" value="Unassembled WGS sequence"/>
</dbReference>
<feature type="transmembrane region" description="Helical" evidence="6">
    <location>
        <begin position="244"/>
        <end position="264"/>
    </location>
</feature>
<accession>A0A1I2Z8U8</accession>
<dbReference type="PANTHER" id="PTHR35007">
    <property type="entry name" value="INTEGRAL MEMBRANE PROTEIN-RELATED"/>
    <property type="match status" value="1"/>
</dbReference>
<feature type="transmembrane region" description="Helical" evidence="6">
    <location>
        <begin position="270"/>
        <end position="294"/>
    </location>
</feature>
<evidence type="ECO:0000313" key="9">
    <source>
        <dbReference type="Proteomes" id="UP000199337"/>
    </source>
</evidence>
<evidence type="ECO:0000256" key="1">
    <source>
        <dbReference type="ARBA" id="ARBA00004651"/>
    </source>
</evidence>
<reference evidence="9" key="1">
    <citation type="submission" date="2016-10" db="EMBL/GenBank/DDBJ databases">
        <authorList>
            <person name="Varghese N."/>
            <person name="Submissions S."/>
        </authorList>
    </citation>
    <scope>NUCLEOTIDE SEQUENCE [LARGE SCALE GENOMIC DNA]</scope>
    <source>
        <strain evidence="9">DSM 17038</strain>
    </source>
</reference>
<organism evidence="8 9">
    <name type="scientific">Desulfotruncus arcticus DSM 17038</name>
    <dbReference type="NCBI Taxonomy" id="1121424"/>
    <lineage>
        <taxon>Bacteria</taxon>
        <taxon>Bacillati</taxon>
        <taxon>Bacillota</taxon>
        <taxon>Clostridia</taxon>
        <taxon>Eubacteriales</taxon>
        <taxon>Desulfallaceae</taxon>
        <taxon>Desulfotruncus</taxon>
    </lineage>
</organism>
<comment type="subcellular location">
    <subcellularLocation>
        <location evidence="1">Cell membrane</location>
        <topology evidence="1">Multi-pass membrane protein</topology>
    </subcellularLocation>
</comment>
<gene>
    <name evidence="8" type="ORF">SAMN05660649_04805</name>
</gene>
<keyword evidence="5 6" id="KW-0472">Membrane</keyword>
<dbReference type="EMBL" id="FOOX01000025">
    <property type="protein sequence ID" value="SFH33936.1"/>
    <property type="molecule type" value="Genomic_DNA"/>
</dbReference>
<feature type="transmembrane region" description="Helical" evidence="6">
    <location>
        <begin position="99"/>
        <end position="116"/>
    </location>
</feature>
<protein>
    <submittedName>
        <fullName evidence="8">Flp pilus assembly protein TadB</fullName>
    </submittedName>
</protein>
<evidence type="ECO:0000259" key="7">
    <source>
        <dbReference type="Pfam" id="PF00482"/>
    </source>
</evidence>
<evidence type="ECO:0000256" key="3">
    <source>
        <dbReference type="ARBA" id="ARBA00022692"/>
    </source>
</evidence>
<evidence type="ECO:0000256" key="4">
    <source>
        <dbReference type="ARBA" id="ARBA00022989"/>
    </source>
</evidence>
<dbReference type="GO" id="GO:0005886">
    <property type="term" value="C:plasma membrane"/>
    <property type="evidence" value="ECO:0007669"/>
    <property type="project" value="UniProtKB-SubCell"/>
</dbReference>
<feature type="domain" description="Type II secretion system protein GspF" evidence="7">
    <location>
        <begin position="148"/>
        <end position="261"/>
    </location>
</feature>
<feature type="transmembrane region" description="Helical" evidence="6">
    <location>
        <begin position="6"/>
        <end position="24"/>
    </location>
</feature>
<dbReference type="InterPro" id="IPR018076">
    <property type="entry name" value="T2SS_GspF_dom"/>
</dbReference>
<evidence type="ECO:0000256" key="5">
    <source>
        <dbReference type="ARBA" id="ARBA00023136"/>
    </source>
</evidence>
<keyword evidence="4 6" id="KW-1133">Transmembrane helix</keyword>
<sequence>MSKFVMVLPSILVVIAVAAIYVSINEDLFTARIKRIREELEVEALTREALFSTPGIRKNAEFKLHRLGYNISYRYFLIINGLIGVILAFLSVLFMNNPALGILSAVIWMILIHKFLDDVYVKKVKEPMAEQAELALQLLAEVYEVTKDLIEAFRQVTPAVKSPLKEEMEVFIQDYNMNKDLNTCLLEFSERVDNRDIETFARGIILSLFYGTDTYEVLRQTSDIIRERRELQEELKNETRGRSATILIFQIAVPVVLIILLFKSPSARDIFLYSAKGQNLVCLALLAEFITWYFSKRKGVSEQF</sequence>
<dbReference type="PANTHER" id="PTHR35007:SF1">
    <property type="entry name" value="PILUS ASSEMBLY PROTEIN"/>
    <property type="match status" value="1"/>
</dbReference>
<dbReference type="Pfam" id="PF00482">
    <property type="entry name" value="T2SSF"/>
    <property type="match status" value="1"/>
</dbReference>
<keyword evidence="9" id="KW-1185">Reference proteome</keyword>
<keyword evidence="3 6" id="KW-0812">Transmembrane</keyword>
<dbReference type="OrthoDB" id="9796142at2"/>
<name>A0A1I2Z8U8_9FIRM</name>
<evidence type="ECO:0000256" key="6">
    <source>
        <dbReference type="SAM" id="Phobius"/>
    </source>
</evidence>